<accession>A0ABV0G8S5</accession>
<keyword evidence="3" id="KW-1185">Reference proteome</keyword>
<dbReference type="Pfam" id="PF09423">
    <property type="entry name" value="PhoD"/>
    <property type="match status" value="1"/>
</dbReference>
<dbReference type="RefSeq" id="WP_347605115.1">
    <property type="nucleotide sequence ID" value="NZ_JBDPZC010000001.1"/>
</dbReference>
<protein>
    <submittedName>
        <fullName evidence="2">Alkaline phosphatase D family protein</fullName>
    </submittedName>
</protein>
<dbReference type="InterPro" id="IPR029052">
    <property type="entry name" value="Metallo-depent_PP-like"/>
</dbReference>
<dbReference type="PANTHER" id="PTHR33987">
    <property type="entry name" value="CALCINEURIN-LIKE METALLO-PHOSPHOESTERASE SUPERFAMILY PROTEIN"/>
    <property type="match status" value="1"/>
</dbReference>
<dbReference type="InterPro" id="IPR038607">
    <property type="entry name" value="PhoD-like_sf"/>
</dbReference>
<evidence type="ECO:0000259" key="1">
    <source>
        <dbReference type="Pfam" id="PF09423"/>
    </source>
</evidence>
<feature type="domain" description="PhoD-like phosphatase metallophosphatase" evidence="1">
    <location>
        <begin position="218"/>
        <end position="437"/>
    </location>
</feature>
<gene>
    <name evidence="2" type="ORF">ABDJ40_01395</name>
</gene>
<name>A0ABV0G8S5_9BURK</name>
<dbReference type="PANTHER" id="PTHR33987:SF1">
    <property type="entry name" value="CALCINEURIN-LIKE METALLO-PHOSPHOESTERASE SUPERFAMILY PROTEIN"/>
    <property type="match status" value="1"/>
</dbReference>
<dbReference type="EMBL" id="JBDPZC010000001">
    <property type="protein sequence ID" value="MEO3711414.1"/>
    <property type="molecule type" value="Genomic_DNA"/>
</dbReference>
<dbReference type="Proteomes" id="UP001462640">
    <property type="component" value="Unassembled WGS sequence"/>
</dbReference>
<evidence type="ECO:0000313" key="3">
    <source>
        <dbReference type="Proteomes" id="UP001462640"/>
    </source>
</evidence>
<sequence>MNKPLPPVEPRCAWPPLHRVERRQEGEALALLTALRPELGWPRQWAWLPVRETPAGYEPLQPARPLREQVRLRDFELAGQRHPGEALRCRLPLDEVPAEPGTGLLCLLLYADLRGQWVEAARRSSSPDEELEAALQAALAMDALELRHAFVPRPEPEEAAPREEGLSFILAACQYPPGLLDARQGAERDPRRAGPVDAALARMVDFTRHTPEGRACSLLLIAGDEIYADASGGLADAHNSVERYTRAYQHFKAGLVRHLPPTLQRIVHAPDDHEIEDNWGPVLRADGQVDDGRWAAPARAAAWAARWEPGEREGLHAHFWHRFDWRGVRFFIADARLERQPRPQSRLMSARIMGDAQWQALQQWLAQKDERPDERPRVVLSGSLLLPRRRSVAEFPGAAAASDAWDGFPASQHGLLRALWRHGAQDVLFLSGDEHRSGYATAWVGVDDGQGGLREDRPRVRLLSVHSSALHAPWPFSVTEAEAFQVPDSFALMPDAEAPAGPALRCLVTAWADHPGDGFAVLSLRAGQVSVAFERGAGCRHTVVWEARGAGHPA</sequence>
<dbReference type="Gene3D" id="3.60.21.70">
    <property type="entry name" value="PhoD-like phosphatase"/>
    <property type="match status" value="1"/>
</dbReference>
<organism evidence="2 3">
    <name type="scientific">Roseateles flavus</name>
    <dbReference type="NCBI Taxonomy" id="3149041"/>
    <lineage>
        <taxon>Bacteria</taxon>
        <taxon>Pseudomonadati</taxon>
        <taxon>Pseudomonadota</taxon>
        <taxon>Betaproteobacteria</taxon>
        <taxon>Burkholderiales</taxon>
        <taxon>Sphaerotilaceae</taxon>
        <taxon>Roseateles</taxon>
    </lineage>
</organism>
<comment type="caution">
    <text evidence="2">The sequence shown here is derived from an EMBL/GenBank/DDBJ whole genome shotgun (WGS) entry which is preliminary data.</text>
</comment>
<reference evidence="2 3" key="1">
    <citation type="submission" date="2024-05" db="EMBL/GenBank/DDBJ databases">
        <title>Roseateles sp. 2.12 16S ribosomal RNA gene Genome sequencing and assembly.</title>
        <authorList>
            <person name="Woo H."/>
        </authorList>
    </citation>
    <scope>NUCLEOTIDE SEQUENCE [LARGE SCALE GENOMIC DNA]</scope>
    <source>
        <strain evidence="2 3">2.12</strain>
    </source>
</reference>
<evidence type="ECO:0000313" key="2">
    <source>
        <dbReference type="EMBL" id="MEO3711414.1"/>
    </source>
</evidence>
<dbReference type="SUPFAM" id="SSF56300">
    <property type="entry name" value="Metallo-dependent phosphatases"/>
    <property type="match status" value="1"/>
</dbReference>
<proteinExistence type="predicted"/>
<dbReference type="InterPro" id="IPR018946">
    <property type="entry name" value="PhoD-like_MPP"/>
</dbReference>